<protein>
    <submittedName>
        <fullName evidence="2">Uncharacterized protein</fullName>
    </submittedName>
</protein>
<dbReference type="AlphaFoldDB" id="A0A5M9JYE3"/>
<sequence length="153" mass="17405">MEEETQTEQRELKPHKRLHSGNQSTRKEKKNPKHKIISHRLAAHTQNTNTSNSILPCQVLSLQGSRLQLRLPFPFLYHVFHPCRSVSLRTSTCISKPMAILWSPISRTPAKLAIHPSSPQRKLPFPISPSDDLNLKLIHFPAPIPPQSSSYPQ</sequence>
<evidence type="ECO:0000313" key="2">
    <source>
        <dbReference type="EMBL" id="KAA8574558.1"/>
    </source>
</evidence>
<reference evidence="2 3" key="1">
    <citation type="submission" date="2019-06" db="EMBL/GenBank/DDBJ databases">
        <title>Genome Sequence of the Brown Rot Fungal Pathogen Monilinia fructicola.</title>
        <authorList>
            <person name="De Miccolis Angelini R.M."/>
            <person name="Landi L."/>
            <person name="Abate D."/>
            <person name="Pollastro S."/>
            <person name="Romanazzi G."/>
            <person name="Faretra F."/>
        </authorList>
    </citation>
    <scope>NUCLEOTIDE SEQUENCE [LARGE SCALE GENOMIC DNA]</scope>
    <source>
        <strain evidence="2 3">Mfrc123</strain>
    </source>
</reference>
<feature type="region of interest" description="Disordered" evidence="1">
    <location>
        <begin position="1"/>
        <end position="35"/>
    </location>
</feature>
<accession>A0A5M9JYE3</accession>
<proteinExistence type="predicted"/>
<organism evidence="2 3">
    <name type="scientific">Monilinia fructicola</name>
    <name type="common">Brown rot fungus</name>
    <name type="synonym">Ciboria fructicola</name>
    <dbReference type="NCBI Taxonomy" id="38448"/>
    <lineage>
        <taxon>Eukaryota</taxon>
        <taxon>Fungi</taxon>
        <taxon>Dikarya</taxon>
        <taxon>Ascomycota</taxon>
        <taxon>Pezizomycotina</taxon>
        <taxon>Leotiomycetes</taxon>
        <taxon>Helotiales</taxon>
        <taxon>Sclerotiniaceae</taxon>
        <taxon>Monilinia</taxon>
    </lineage>
</organism>
<gene>
    <name evidence="2" type="ORF">EYC84_006007</name>
</gene>
<evidence type="ECO:0000313" key="3">
    <source>
        <dbReference type="Proteomes" id="UP000322873"/>
    </source>
</evidence>
<dbReference type="Proteomes" id="UP000322873">
    <property type="component" value="Unassembled WGS sequence"/>
</dbReference>
<dbReference type="EMBL" id="VICG01000003">
    <property type="protein sequence ID" value="KAA8574558.1"/>
    <property type="molecule type" value="Genomic_DNA"/>
</dbReference>
<evidence type="ECO:0000256" key="1">
    <source>
        <dbReference type="SAM" id="MobiDB-lite"/>
    </source>
</evidence>
<keyword evidence="3" id="KW-1185">Reference proteome</keyword>
<comment type="caution">
    <text evidence="2">The sequence shown here is derived from an EMBL/GenBank/DDBJ whole genome shotgun (WGS) entry which is preliminary data.</text>
</comment>
<name>A0A5M9JYE3_MONFR</name>